<evidence type="ECO:0000313" key="9">
    <source>
        <dbReference type="Proteomes" id="UP000235371"/>
    </source>
</evidence>
<organism evidence="8 9">
    <name type="scientific">Hyaloscypha bicolor E</name>
    <dbReference type="NCBI Taxonomy" id="1095630"/>
    <lineage>
        <taxon>Eukaryota</taxon>
        <taxon>Fungi</taxon>
        <taxon>Dikarya</taxon>
        <taxon>Ascomycota</taxon>
        <taxon>Pezizomycotina</taxon>
        <taxon>Leotiomycetes</taxon>
        <taxon>Helotiales</taxon>
        <taxon>Hyaloscyphaceae</taxon>
        <taxon>Hyaloscypha</taxon>
        <taxon>Hyaloscypha bicolor</taxon>
    </lineage>
</organism>
<feature type="transmembrane region" description="Helical" evidence="6">
    <location>
        <begin position="370"/>
        <end position="392"/>
    </location>
</feature>
<evidence type="ECO:0000259" key="7">
    <source>
        <dbReference type="PROSITE" id="PS50850"/>
    </source>
</evidence>
<feature type="transmembrane region" description="Helical" evidence="6">
    <location>
        <begin position="506"/>
        <end position="524"/>
    </location>
</feature>
<dbReference type="Pfam" id="PF07690">
    <property type="entry name" value="MFS_1"/>
    <property type="match status" value="1"/>
</dbReference>
<evidence type="ECO:0000256" key="6">
    <source>
        <dbReference type="SAM" id="Phobius"/>
    </source>
</evidence>
<evidence type="ECO:0000256" key="5">
    <source>
        <dbReference type="SAM" id="MobiDB-lite"/>
    </source>
</evidence>
<keyword evidence="3 6" id="KW-1133">Transmembrane helix</keyword>
<dbReference type="InParanoid" id="A0A2J6TD11"/>
<dbReference type="InterPro" id="IPR020846">
    <property type="entry name" value="MFS_dom"/>
</dbReference>
<evidence type="ECO:0000256" key="1">
    <source>
        <dbReference type="ARBA" id="ARBA00004141"/>
    </source>
</evidence>
<keyword evidence="2 6" id="KW-0812">Transmembrane</keyword>
<dbReference type="FunFam" id="1.20.1250.20:FF:000224">
    <property type="entry name" value="MFS transporter, putative"/>
    <property type="match status" value="1"/>
</dbReference>
<reference evidence="8 9" key="1">
    <citation type="submission" date="2016-04" db="EMBL/GenBank/DDBJ databases">
        <title>A degradative enzymes factory behind the ericoid mycorrhizal symbiosis.</title>
        <authorList>
            <consortium name="DOE Joint Genome Institute"/>
            <person name="Martino E."/>
            <person name="Morin E."/>
            <person name="Grelet G."/>
            <person name="Kuo A."/>
            <person name="Kohler A."/>
            <person name="Daghino S."/>
            <person name="Barry K."/>
            <person name="Choi C."/>
            <person name="Cichocki N."/>
            <person name="Clum A."/>
            <person name="Copeland A."/>
            <person name="Hainaut M."/>
            <person name="Haridas S."/>
            <person name="Labutti K."/>
            <person name="Lindquist E."/>
            <person name="Lipzen A."/>
            <person name="Khouja H.-R."/>
            <person name="Murat C."/>
            <person name="Ohm R."/>
            <person name="Olson A."/>
            <person name="Spatafora J."/>
            <person name="Veneault-Fourrey C."/>
            <person name="Henrissat B."/>
            <person name="Grigoriev I."/>
            <person name="Martin F."/>
            <person name="Perotto S."/>
        </authorList>
    </citation>
    <scope>NUCLEOTIDE SEQUENCE [LARGE SCALE GENOMIC DNA]</scope>
    <source>
        <strain evidence="8 9">E</strain>
    </source>
</reference>
<dbReference type="OrthoDB" id="5215911at2759"/>
<dbReference type="GO" id="GO:0022857">
    <property type="term" value="F:transmembrane transporter activity"/>
    <property type="evidence" value="ECO:0007669"/>
    <property type="project" value="InterPro"/>
</dbReference>
<dbReference type="AlphaFoldDB" id="A0A2J6TD11"/>
<evidence type="ECO:0000256" key="4">
    <source>
        <dbReference type="ARBA" id="ARBA00023136"/>
    </source>
</evidence>
<feature type="transmembrane region" description="Helical" evidence="6">
    <location>
        <begin position="437"/>
        <end position="458"/>
    </location>
</feature>
<gene>
    <name evidence="8" type="ORF">K444DRAFT_527580</name>
</gene>
<feature type="domain" description="Major facilitator superfamily (MFS) profile" evidence="7">
    <location>
        <begin position="52"/>
        <end position="522"/>
    </location>
</feature>
<dbReference type="FunCoup" id="A0A2J6TD11">
    <property type="interactions" value="21"/>
</dbReference>
<feature type="transmembrane region" description="Helical" evidence="6">
    <location>
        <begin position="209"/>
        <end position="229"/>
    </location>
</feature>
<dbReference type="SUPFAM" id="SSF103473">
    <property type="entry name" value="MFS general substrate transporter"/>
    <property type="match status" value="1"/>
</dbReference>
<evidence type="ECO:0000256" key="3">
    <source>
        <dbReference type="ARBA" id="ARBA00022989"/>
    </source>
</evidence>
<keyword evidence="9" id="KW-1185">Reference proteome</keyword>
<feature type="compositionally biased region" description="Basic and acidic residues" evidence="5">
    <location>
        <begin position="254"/>
        <end position="269"/>
    </location>
</feature>
<dbReference type="EMBL" id="KZ613787">
    <property type="protein sequence ID" value="PMD60924.1"/>
    <property type="molecule type" value="Genomic_DNA"/>
</dbReference>
<feature type="transmembrane region" description="Helical" evidence="6">
    <location>
        <begin position="180"/>
        <end position="202"/>
    </location>
</feature>
<dbReference type="PANTHER" id="PTHR23502">
    <property type="entry name" value="MAJOR FACILITATOR SUPERFAMILY"/>
    <property type="match status" value="1"/>
</dbReference>
<feature type="transmembrane region" description="Helical" evidence="6">
    <location>
        <begin position="90"/>
        <end position="108"/>
    </location>
</feature>
<dbReference type="GeneID" id="36582725"/>
<dbReference type="Proteomes" id="UP000235371">
    <property type="component" value="Unassembled WGS sequence"/>
</dbReference>
<dbReference type="InterPro" id="IPR011701">
    <property type="entry name" value="MFS"/>
</dbReference>
<feature type="transmembrane region" description="Helical" evidence="6">
    <location>
        <begin position="465"/>
        <end position="486"/>
    </location>
</feature>
<name>A0A2J6TD11_9HELO</name>
<comment type="subcellular location">
    <subcellularLocation>
        <location evidence="1">Membrane</location>
        <topology evidence="1">Multi-pass membrane protein</topology>
    </subcellularLocation>
</comment>
<evidence type="ECO:0000313" key="8">
    <source>
        <dbReference type="EMBL" id="PMD60924.1"/>
    </source>
</evidence>
<dbReference type="RefSeq" id="XP_024737828.1">
    <property type="nucleotide sequence ID" value="XM_024874645.1"/>
</dbReference>
<accession>A0A2J6TD11</accession>
<dbReference type="STRING" id="1095630.A0A2J6TD11"/>
<dbReference type="PROSITE" id="PS50850">
    <property type="entry name" value="MFS"/>
    <property type="match status" value="1"/>
</dbReference>
<feature type="transmembrane region" description="Helical" evidence="6">
    <location>
        <begin position="120"/>
        <end position="137"/>
    </location>
</feature>
<dbReference type="InterPro" id="IPR036259">
    <property type="entry name" value="MFS_trans_sf"/>
</dbReference>
<keyword evidence="4 6" id="KW-0472">Membrane</keyword>
<dbReference type="Gene3D" id="1.20.1250.20">
    <property type="entry name" value="MFS general substrate transporter like domains"/>
    <property type="match status" value="1"/>
</dbReference>
<dbReference type="PANTHER" id="PTHR23502:SF34">
    <property type="entry name" value="PROTEIN HOL1"/>
    <property type="match status" value="1"/>
</dbReference>
<sequence>MEEIDFIPGTTRLVEDHDHAATSHLKKHGDIILSPQPTNSPNDPLNWSLPRRCWHAALLCFVTALTAATSNDAGSAQDGMNTDLGISYNAMNTGAGVLFIGIGYFTLLISPAAWLYGRRITFLICIFLGAMGAIWFARVQSTEDSIWNQLFVGASEACAEANVQLSLSEVFYSHQRGAVLGVYVLSTSIGTYLGPLIGGFVADRIGWRWIGWLSVIISLGTVVVLFFTLEETLFDRSAYDVGTIDGVHQTGDTPHPHHSENEKTADLNKSHSPSDVPAESSMEKKKTYWQRIQLITLAPNVVGTGFKQYISRLLHTLRVFTFPAVLYSGLQWGAQDAWLTFYLTLEESNWFGPPWNYSDVGTGLMNIPTLIGAVIGCFWGGWFSDLFVAWYAKRFRKGIREAEDRLWMMYPCAIISPVGMLLFGIGTAYGWNWLAPYVGLGFIGFGWGCAGDLSMAYLMDAYPEMVLEGMVGVAVVNNTLACLFTFTASDWLGGGVDSVRNCMIEIAVLDFVFVMLTVPMMLYGKKCRRWTLKRYEDFVRIRDTL</sequence>
<feature type="transmembrane region" description="Helical" evidence="6">
    <location>
        <begin position="412"/>
        <end position="431"/>
    </location>
</feature>
<feature type="region of interest" description="Disordered" evidence="5">
    <location>
        <begin position="249"/>
        <end position="281"/>
    </location>
</feature>
<evidence type="ECO:0000256" key="2">
    <source>
        <dbReference type="ARBA" id="ARBA00022692"/>
    </source>
</evidence>
<dbReference type="GO" id="GO:0005886">
    <property type="term" value="C:plasma membrane"/>
    <property type="evidence" value="ECO:0007669"/>
    <property type="project" value="TreeGrafter"/>
</dbReference>
<proteinExistence type="predicted"/>
<protein>
    <submittedName>
        <fullName evidence="8">MFS general substrate transporter</fullName>
    </submittedName>
</protein>